<comment type="similarity">
    <text evidence="2">Belongs to the tryptophan 2-monooxygenase family.</text>
</comment>
<keyword evidence="9" id="KW-1185">Reference proteome</keyword>
<keyword evidence="5" id="KW-0073">Auxin biosynthesis</keyword>
<evidence type="ECO:0000256" key="4">
    <source>
        <dbReference type="ARBA" id="ARBA00017871"/>
    </source>
</evidence>
<comment type="catalytic activity">
    <reaction evidence="6">
        <text>L-tryptophan + O2 = indole-3-acetamide + CO2 + H2O</text>
        <dbReference type="Rhea" id="RHEA:16165"/>
        <dbReference type="ChEBI" id="CHEBI:15377"/>
        <dbReference type="ChEBI" id="CHEBI:15379"/>
        <dbReference type="ChEBI" id="CHEBI:16031"/>
        <dbReference type="ChEBI" id="CHEBI:16526"/>
        <dbReference type="ChEBI" id="CHEBI:57912"/>
        <dbReference type="EC" id="1.13.12.3"/>
    </reaction>
</comment>
<comment type="pathway">
    <text evidence="1">Plant hormone metabolism; auxin biosynthesis.</text>
</comment>
<dbReference type="EC" id="1.13.12.3" evidence="3"/>
<dbReference type="RefSeq" id="WP_263047358.1">
    <property type="nucleotide sequence ID" value="NZ_CP106738.1"/>
</dbReference>
<gene>
    <name evidence="8" type="ORF">N7U68_15165</name>
</gene>
<dbReference type="Proteomes" id="UP001064087">
    <property type="component" value="Chromosome"/>
</dbReference>
<dbReference type="EMBL" id="CP106738">
    <property type="protein sequence ID" value="UXX82426.1"/>
    <property type="molecule type" value="Genomic_DNA"/>
</dbReference>
<evidence type="ECO:0000259" key="7">
    <source>
        <dbReference type="Pfam" id="PF01593"/>
    </source>
</evidence>
<dbReference type="PANTHER" id="PTHR10742">
    <property type="entry name" value="FLAVIN MONOAMINE OXIDASE"/>
    <property type="match status" value="1"/>
</dbReference>
<accession>A0ABY6D8G0</accession>
<evidence type="ECO:0000313" key="8">
    <source>
        <dbReference type="EMBL" id="UXX82426.1"/>
    </source>
</evidence>
<dbReference type="SUPFAM" id="SSF54373">
    <property type="entry name" value="FAD-linked reductases, C-terminal domain"/>
    <property type="match status" value="1"/>
</dbReference>
<evidence type="ECO:0000256" key="1">
    <source>
        <dbReference type="ARBA" id="ARBA00004814"/>
    </source>
</evidence>
<evidence type="ECO:0000256" key="5">
    <source>
        <dbReference type="ARBA" id="ARBA00023070"/>
    </source>
</evidence>
<proteinExistence type="inferred from homology"/>
<protein>
    <recommendedName>
        <fullName evidence="4">Tryptophan 2-monooxygenase</fullName>
        <ecNumber evidence="3">1.13.12.3</ecNumber>
    </recommendedName>
</protein>
<dbReference type="InterPro" id="IPR050281">
    <property type="entry name" value="Flavin_monoamine_oxidase"/>
</dbReference>
<evidence type="ECO:0000256" key="6">
    <source>
        <dbReference type="ARBA" id="ARBA00047321"/>
    </source>
</evidence>
<dbReference type="InterPro" id="IPR002937">
    <property type="entry name" value="Amino_oxidase"/>
</dbReference>
<reference evidence="8" key="1">
    <citation type="submission" date="2022-10" db="EMBL/GenBank/DDBJ databases">
        <title>Roseovarius pelagicus sp. nov., isolated from Arctic seawater.</title>
        <authorList>
            <person name="Hong Y.W."/>
            <person name="Hwang C.Y."/>
        </authorList>
    </citation>
    <scope>NUCLEOTIDE SEQUENCE</scope>
    <source>
        <strain evidence="8">HL-MP18</strain>
    </source>
</reference>
<feature type="domain" description="Amine oxidase" evidence="7">
    <location>
        <begin position="14"/>
        <end position="104"/>
    </location>
</feature>
<evidence type="ECO:0000256" key="3">
    <source>
        <dbReference type="ARBA" id="ARBA00012535"/>
    </source>
</evidence>
<dbReference type="SUPFAM" id="SSF51905">
    <property type="entry name" value="FAD/NAD(P)-binding domain"/>
    <property type="match status" value="1"/>
</dbReference>
<feature type="domain" description="Amine oxidase" evidence="7">
    <location>
        <begin position="175"/>
        <end position="409"/>
    </location>
</feature>
<dbReference type="PANTHER" id="PTHR10742:SF410">
    <property type="entry name" value="LYSINE-SPECIFIC HISTONE DEMETHYLASE 2"/>
    <property type="match status" value="1"/>
</dbReference>
<name>A0ABY6D8G0_9RHOB</name>
<dbReference type="InterPro" id="IPR036188">
    <property type="entry name" value="FAD/NAD-bd_sf"/>
</dbReference>
<evidence type="ECO:0000313" key="9">
    <source>
        <dbReference type="Proteomes" id="UP001064087"/>
    </source>
</evidence>
<dbReference type="Pfam" id="PF01593">
    <property type="entry name" value="Amino_oxidase"/>
    <property type="match status" value="2"/>
</dbReference>
<organism evidence="8 9">
    <name type="scientific">Roseovarius pelagicus</name>
    <dbReference type="NCBI Taxonomy" id="2980108"/>
    <lineage>
        <taxon>Bacteria</taxon>
        <taxon>Pseudomonadati</taxon>
        <taxon>Pseudomonadota</taxon>
        <taxon>Alphaproteobacteria</taxon>
        <taxon>Rhodobacterales</taxon>
        <taxon>Roseobacteraceae</taxon>
        <taxon>Roseovarius</taxon>
    </lineage>
</organism>
<sequence length="414" mass="43148">MSAPDVVIIGAGAAGVGAGMALKKSGVSFVIVEGADRVGGRAFTDTTSLGVAWDHGCHWMHCADENPLVAMADRFGARYDKRNRDDQFAVWQGGAFATSDALSAADAAVTRAFEAIEAAGRKALDVPIPDVLPDAGQWTGGVDCILALMSGDVPRDVSAAAYADYVDTDVNWPVLSGYGDLITRMAAGLPVRTGVRVSRIDQQANGVRVETDGGPIEARAAIVTASTNVLTSGNIGFGAGPACDLVQQLEHVPCGAYEKVAFALDTVPEMARDKVFINVDPGNGIPAISFQVMDHDQPLLIAHFAGDIARELSTAGAAAMTDFATGHMTTAFGSDVARTIRASAVTNWTQNPMVQGSYSHARPGYAQLRRDLIAADTGNVAFAGEAFSTRWQATAHGAWLSGQDVAARIAAQLG</sequence>
<evidence type="ECO:0000256" key="2">
    <source>
        <dbReference type="ARBA" id="ARBA00005833"/>
    </source>
</evidence>
<dbReference type="Gene3D" id="3.50.50.60">
    <property type="entry name" value="FAD/NAD(P)-binding domain"/>
    <property type="match status" value="1"/>
</dbReference>